<comment type="catalytic activity">
    <reaction evidence="1 9 10">
        <text>D-alanyl-D-alanine + H2O = 2 D-alanine</text>
        <dbReference type="Rhea" id="RHEA:20661"/>
        <dbReference type="ChEBI" id="CHEBI:15377"/>
        <dbReference type="ChEBI" id="CHEBI:57416"/>
        <dbReference type="ChEBI" id="CHEBI:57822"/>
        <dbReference type="EC" id="3.4.13.22"/>
    </reaction>
</comment>
<proteinExistence type="inferred from homology"/>
<keyword evidence="12" id="KW-1185">Reference proteome</keyword>
<keyword evidence="8 10" id="KW-0961">Cell wall biogenesis/degradation</keyword>
<dbReference type="EMBL" id="RAHH01000016">
    <property type="protein sequence ID" value="RJT43208.1"/>
    <property type="molecule type" value="Genomic_DNA"/>
</dbReference>
<dbReference type="PANTHER" id="PTHR43126:SF1">
    <property type="entry name" value="D-ALANYL-D-ALANINE DIPEPTIDASE"/>
    <property type="match status" value="1"/>
</dbReference>
<keyword evidence="3 9" id="KW-0479">Metal-binding</keyword>
<dbReference type="EC" id="3.4.13.22" evidence="9 10"/>
<dbReference type="InterPro" id="IPR000755">
    <property type="entry name" value="A_A_dipeptidase"/>
</dbReference>
<dbReference type="RefSeq" id="WP_120133431.1">
    <property type="nucleotide sequence ID" value="NZ_RAHH01000016.1"/>
</dbReference>
<evidence type="ECO:0000313" key="11">
    <source>
        <dbReference type="EMBL" id="RJT43208.1"/>
    </source>
</evidence>
<keyword evidence="6 9" id="KW-0224">Dipeptidase</keyword>
<feature type="site" description="Transition state stabilizer" evidence="9">
    <location>
        <position position="76"/>
    </location>
</feature>
<evidence type="ECO:0000256" key="4">
    <source>
        <dbReference type="ARBA" id="ARBA00022801"/>
    </source>
</evidence>
<evidence type="ECO:0000256" key="5">
    <source>
        <dbReference type="ARBA" id="ARBA00022833"/>
    </source>
</evidence>
<protein>
    <recommendedName>
        <fullName evidence="9 10">D-alanyl-D-alanine dipeptidase</fullName>
        <shortName evidence="9 10">D-Ala-D-Ala dipeptidase</shortName>
        <ecNumber evidence="9 10">3.4.13.22</ecNumber>
    </recommendedName>
</protein>
<feature type="active site" description="Proton donor/acceptor" evidence="9">
    <location>
        <position position="167"/>
    </location>
</feature>
<feature type="binding site" evidence="9">
    <location>
        <position position="103"/>
    </location>
    <ligand>
        <name>Zn(2+)</name>
        <dbReference type="ChEBI" id="CHEBI:29105"/>
        <note>catalytic</note>
    </ligand>
</feature>
<gene>
    <name evidence="9" type="primary">ddpX</name>
    <name evidence="11" type="ORF">D6C13_14460</name>
</gene>
<dbReference type="HAMAP" id="MF_01924">
    <property type="entry name" value="A_A_dipeptidase"/>
    <property type="match status" value="1"/>
</dbReference>
<evidence type="ECO:0000256" key="10">
    <source>
        <dbReference type="PIRNR" id="PIRNR026671"/>
    </source>
</evidence>
<evidence type="ECO:0000256" key="1">
    <source>
        <dbReference type="ARBA" id="ARBA00001362"/>
    </source>
</evidence>
<evidence type="ECO:0000313" key="12">
    <source>
        <dbReference type="Proteomes" id="UP000284908"/>
    </source>
</evidence>
<dbReference type="Gene3D" id="3.30.1380.10">
    <property type="match status" value="1"/>
</dbReference>
<comment type="cofactor">
    <cofactor evidence="9">
        <name>Zn(2+)</name>
        <dbReference type="ChEBI" id="CHEBI:29105"/>
    </cofactor>
    <text evidence="9">Binds 1 zinc ion per subunit.</text>
</comment>
<feature type="binding site" evidence="9">
    <location>
        <position position="170"/>
    </location>
    <ligand>
        <name>Zn(2+)</name>
        <dbReference type="ChEBI" id="CHEBI:29105"/>
        <note>catalytic</note>
    </ligand>
</feature>
<dbReference type="CDD" id="cd14840">
    <property type="entry name" value="D-Ala-D-Ala_dipeptidase_Aad"/>
    <property type="match status" value="1"/>
</dbReference>
<evidence type="ECO:0000256" key="3">
    <source>
        <dbReference type="ARBA" id="ARBA00022723"/>
    </source>
</evidence>
<comment type="caution">
    <text evidence="11">The sequence shown here is derived from an EMBL/GenBank/DDBJ whole genome shotgun (WGS) entry which is preliminary data.</text>
</comment>
<evidence type="ECO:0000256" key="6">
    <source>
        <dbReference type="ARBA" id="ARBA00022997"/>
    </source>
</evidence>
<name>A0A419N780_9GAMM</name>
<dbReference type="GO" id="GO:0008270">
    <property type="term" value="F:zinc ion binding"/>
    <property type="evidence" value="ECO:0007669"/>
    <property type="project" value="UniProtKB-UniRule"/>
</dbReference>
<dbReference type="GO" id="GO:0071555">
    <property type="term" value="P:cell wall organization"/>
    <property type="evidence" value="ECO:0007669"/>
    <property type="project" value="UniProtKB-KW"/>
</dbReference>
<organism evidence="11 12">
    <name type="scientific">Rahnella woolbedingensis</name>
    <dbReference type="NCBI Taxonomy" id="1510574"/>
    <lineage>
        <taxon>Bacteria</taxon>
        <taxon>Pseudomonadati</taxon>
        <taxon>Pseudomonadota</taxon>
        <taxon>Gammaproteobacteria</taxon>
        <taxon>Enterobacterales</taxon>
        <taxon>Yersiniaceae</taxon>
        <taxon>Rahnella</taxon>
    </lineage>
</organism>
<dbReference type="InterPro" id="IPR009045">
    <property type="entry name" value="Zn_M74/Hedgehog-like"/>
</dbReference>
<keyword evidence="7 9" id="KW-0482">Metalloprotease</keyword>
<dbReference type="PANTHER" id="PTHR43126">
    <property type="entry name" value="D-ALANYL-D-ALANINE DIPEPTIDASE"/>
    <property type="match status" value="1"/>
</dbReference>
<keyword evidence="4 9" id="KW-0378">Hydrolase</keyword>
<sequence>MTLNHKTPDIALTDLAEILPDTVIDLKYATADNLTGQPIYRESRCLLHPDAAAALVRCNEVAKLAGFTLKIYDAYRPQAAQACLWAAFPNPDYVVDIKLGSHHSRGVAVDLTLLDEQGEVVDMGAGFDEMTEVSHPFYPDLPPQIQRNRLLLNAVMAAGGFKGITSEWWHFELPDAKTYPLLEERFGCYPPVNAA</sequence>
<dbReference type="PIRSF" id="PIRSF026671">
    <property type="entry name" value="AA_dipeptidase"/>
    <property type="match status" value="1"/>
</dbReference>
<evidence type="ECO:0000256" key="9">
    <source>
        <dbReference type="HAMAP-Rule" id="MF_01924"/>
    </source>
</evidence>
<reference evidence="11 12" key="1">
    <citation type="submission" date="2018-09" db="EMBL/GenBank/DDBJ databases">
        <authorList>
            <person name="Le Fleche-Mateos A."/>
        </authorList>
    </citation>
    <scope>NUCLEOTIDE SEQUENCE [LARGE SCALE GENOMIC DNA]</scope>
    <source>
        <strain evidence="11 12">DSM 27399</strain>
    </source>
</reference>
<dbReference type="Proteomes" id="UP000284908">
    <property type="component" value="Unassembled WGS sequence"/>
</dbReference>
<evidence type="ECO:0000256" key="2">
    <source>
        <dbReference type="ARBA" id="ARBA00022670"/>
    </source>
</evidence>
<comment type="similarity">
    <text evidence="9 10">Belongs to the peptidase M15D family.</text>
</comment>
<dbReference type="SUPFAM" id="SSF55166">
    <property type="entry name" value="Hedgehog/DD-peptidase"/>
    <property type="match status" value="1"/>
</dbReference>
<comment type="function">
    <text evidence="9 10">Catalyzes hydrolysis of the D-alanyl-D-alanine dipeptide.</text>
</comment>
<dbReference type="AlphaFoldDB" id="A0A419N780"/>
<keyword evidence="5 9" id="KW-0862">Zinc</keyword>
<feature type="binding site" evidence="9">
    <location>
        <position position="110"/>
    </location>
    <ligand>
        <name>Zn(2+)</name>
        <dbReference type="ChEBI" id="CHEBI:29105"/>
        <note>catalytic</note>
    </ligand>
</feature>
<evidence type="ECO:0000256" key="8">
    <source>
        <dbReference type="ARBA" id="ARBA00023316"/>
    </source>
</evidence>
<accession>A0A419N780</accession>
<dbReference type="GO" id="GO:0160237">
    <property type="term" value="F:D-Ala-D-Ala dipeptidase activity"/>
    <property type="evidence" value="ECO:0007669"/>
    <property type="project" value="UniProtKB-EC"/>
</dbReference>
<dbReference type="NCBIfam" id="NF007557">
    <property type="entry name" value="PRK10178.1"/>
    <property type="match status" value="1"/>
</dbReference>
<evidence type="ECO:0000256" key="7">
    <source>
        <dbReference type="ARBA" id="ARBA00023049"/>
    </source>
</evidence>
<dbReference type="GO" id="GO:0006508">
    <property type="term" value="P:proteolysis"/>
    <property type="evidence" value="ECO:0007669"/>
    <property type="project" value="UniProtKB-KW"/>
</dbReference>
<keyword evidence="2 9" id="KW-0645">Protease</keyword>
<dbReference type="GO" id="GO:0008237">
    <property type="term" value="F:metallopeptidase activity"/>
    <property type="evidence" value="ECO:0007669"/>
    <property type="project" value="UniProtKB-KW"/>
</dbReference>
<dbReference type="Pfam" id="PF01427">
    <property type="entry name" value="Peptidase_M15"/>
    <property type="match status" value="1"/>
</dbReference>
<dbReference type="OrthoDB" id="9801430at2"/>